<protein>
    <submittedName>
        <fullName evidence="9">Cathepsin L</fullName>
    </submittedName>
</protein>
<dbReference type="PROSITE" id="PS00639">
    <property type="entry name" value="THIOL_PROTEASE_HIS"/>
    <property type="match status" value="1"/>
</dbReference>
<evidence type="ECO:0000256" key="6">
    <source>
        <dbReference type="SAM" id="SignalP"/>
    </source>
</evidence>
<dbReference type="InterPro" id="IPR000668">
    <property type="entry name" value="Peptidase_C1A_C"/>
</dbReference>
<dbReference type="SMART" id="SM00645">
    <property type="entry name" value="Pept_C1"/>
    <property type="match status" value="1"/>
</dbReference>
<dbReference type="GO" id="GO:0006508">
    <property type="term" value="P:proteolysis"/>
    <property type="evidence" value="ECO:0007669"/>
    <property type="project" value="UniProtKB-KW"/>
</dbReference>
<dbReference type="Pfam" id="PF08246">
    <property type="entry name" value="Inhibitor_I29"/>
    <property type="match status" value="1"/>
</dbReference>
<dbReference type="AlphaFoldDB" id="A0A4D6LZ84"/>
<proteinExistence type="inferred from homology"/>
<dbReference type="InterPro" id="IPR038765">
    <property type="entry name" value="Papain-like_cys_pep_sf"/>
</dbReference>
<gene>
    <name evidence="9" type="ORF">DEO72_LG5g1348</name>
</gene>
<dbReference type="Proteomes" id="UP000501690">
    <property type="component" value="Linkage Group LG5"/>
</dbReference>
<evidence type="ECO:0000256" key="3">
    <source>
        <dbReference type="ARBA" id="ARBA00022801"/>
    </source>
</evidence>
<evidence type="ECO:0000259" key="7">
    <source>
        <dbReference type="SMART" id="SM00645"/>
    </source>
</evidence>
<evidence type="ECO:0000256" key="1">
    <source>
        <dbReference type="ARBA" id="ARBA00008455"/>
    </source>
</evidence>
<dbReference type="Gene3D" id="3.90.70.10">
    <property type="entry name" value="Cysteine proteinases"/>
    <property type="match status" value="2"/>
</dbReference>
<dbReference type="InterPro" id="IPR013128">
    <property type="entry name" value="Peptidase_C1A"/>
</dbReference>
<dbReference type="InterPro" id="IPR025660">
    <property type="entry name" value="Pept_his_AS"/>
</dbReference>
<keyword evidence="6" id="KW-0732">Signal</keyword>
<feature type="domain" description="Peptidase C1A papain C-terminal" evidence="7">
    <location>
        <begin position="19"/>
        <end position="209"/>
    </location>
</feature>
<dbReference type="InterPro" id="IPR025661">
    <property type="entry name" value="Pept_asp_AS"/>
</dbReference>
<dbReference type="Pfam" id="PF00112">
    <property type="entry name" value="Peptidase_C1"/>
    <property type="match status" value="1"/>
</dbReference>
<dbReference type="SUPFAM" id="SSF54001">
    <property type="entry name" value="Cysteine proteinases"/>
    <property type="match status" value="1"/>
</dbReference>
<comment type="similarity">
    <text evidence="1">Belongs to the peptidase C1 family.</text>
</comment>
<feature type="signal peptide" evidence="6">
    <location>
        <begin position="1"/>
        <end position="18"/>
    </location>
</feature>
<sequence>MAMKKLLWVILSLSLVLGVANNFDFHEKDLASEESLWDLYERWRSHHTVSRSLGEKHKWFNVFKANVMHFHNTNKMDKPYKLKLNKFADMTNHEFRSTYAGSKVNHHKMFQGTPHGNDTFMYENVRSVPTSVDWRKKGVVTNVKDQGKCDLNHGVAIVGYGITIDGTNYWIVRNSWGAEWGEHGYIKMQRNISKTKRLCGIAMMPSYLIKNSSDNPTGSFSSPKDEL</sequence>
<dbReference type="GO" id="GO:0008234">
    <property type="term" value="F:cysteine-type peptidase activity"/>
    <property type="evidence" value="ECO:0007669"/>
    <property type="project" value="UniProtKB-KW"/>
</dbReference>
<evidence type="ECO:0000256" key="2">
    <source>
        <dbReference type="ARBA" id="ARBA00022670"/>
    </source>
</evidence>
<accession>A0A4D6LZ84</accession>
<evidence type="ECO:0000256" key="4">
    <source>
        <dbReference type="ARBA" id="ARBA00022807"/>
    </source>
</evidence>
<name>A0A4D6LZ84_VIGUN</name>
<evidence type="ECO:0000259" key="8">
    <source>
        <dbReference type="SMART" id="SM00848"/>
    </source>
</evidence>
<evidence type="ECO:0000313" key="10">
    <source>
        <dbReference type="Proteomes" id="UP000501690"/>
    </source>
</evidence>
<feature type="chain" id="PRO_5020031797" evidence="6">
    <location>
        <begin position="19"/>
        <end position="227"/>
    </location>
</feature>
<keyword evidence="10" id="KW-1185">Reference proteome</keyword>
<organism evidence="9 10">
    <name type="scientific">Vigna unguiculata</name>
    <name type="common">Cowpea</name>
    <dbReference type="NCBI Taxonomy" id="3917"/>
    <lineage>
        <taxon>Eukaryota</taxon>
        <taxon>Viridiplantae</taxon>
        <taxon>Streptophyta</taxon>
        <taxon>Embryophyta</taxon>
        <taxon>Tracheophyta</taxon>
        <taxon>Spermatophyta</taxon>
        <taxon>Magnoliopsida</taxon>
        <taxon>eudicotyledons</taxon>
        <taxon>Gunneridae</taxon>
        <taxon>Pentapetalae</taxon>
        <taxon>rosids</taxon>
        <taxon>fabids</taxon>
        <taxon>Fabales</taxon>
        <taxon>Fabaceae</taxon>
        <taxon>Papilionoideae</taxon>
        <taxon>50 kb inversion clade</taxon>
        <taxon>NPAAA clade</taxon>
        <taxon>indigoferoid/millettioid clade</taxon>
        <taxon>Phaseoleae</taxon>
        <taxon>Vigna</taxon>
    </lineage>
</organism>
<evidence type="ECO:0000256" key="5">
    <source>
        <dbReference type="ARBA" id="ARBA00023157"/>
    </source>
</evidence>
<dbReference type="InterPro" id="IPR013201">
    <property type="entry name" value="Prot_inhib_I29"/>
</dbReference>
<keyword evidence="5" id="KW-1015">Disulfide bond</keyword>
<dbReference type="PANTHER" id="PTHR12411">
    <property type="entry name" value="CYSTEINE PROTEASE FAMILY C1-RELATED"/>
    <property type="match status" value="1"/>
</dbReference>
<evidence type="ECO:0000313" key="9">
    <source>
        <dbReference type="EMBL" id="QCD93276.1"/>
    </source>
</evidence>
<keyword evidence="3" id="KW-0378">Hydrolase</keyword>
<reference evidence="9 10" key="1">
    <citation type="submission" date="2019-04" db="EMBL/GenBank/DDBJ databases">
        <title>An improved genome assembly and genetic linkage map for asparagus bean, Vigna unguiculata ssp. sesquipedialis.</title>
        <authorList>
            <person name="Xia Q."/>
            <person name="Zhang R."/>
            <person name="Dong Y."/>
        </authorList>
    </citation>
    <scope>NUCLEOTIDE SEQUENCE [LARGE SCALE GENOMIC DNA]</scope>
    <source>
        <tissue evidence="9">Leaf</tissue>
    </source>
</reference>
<feature type="domain" description="Cathepsin propeptide inhibitor" evidence="8">
    <location>
        <begin position="40"/>
        <end position="95"/>
    </location>
</feature>
<dbReference type="EMBL" id="CP039349">
    <property type="protein sequence ID" value="QCD93276.1"/>
    <property type="molecule type" value="Genomic_DNA"/>
</dbReference>
<dbReference type="SMART" id="SM00848">
    <property type="entry name" value="Inhibitor_I29"/>
    <property type="match status" value="1"/>
</dbReference>
<keyword evidence="2" id="KW-0645">Protease</keyword>
<keyword evidence="4" id="KW-0788">Thiol protease</keyword>
<dbReference type="PROSITE" id="PS00640">
    <property type="entry name" value="THIOL_PROTEASE_ASN"/>
    <property type="match status" value="1"/>
</dbReference>